<dbReference type="RefSeq" id="WP_204908537.1">
    <property type="nucleotide sequence ID" value="NZ_JACJLV010000011.1"/>
</dbReference>
<keyword evidence="1" id="KW-0812">Transmembrane</keyword>
<organism evidence="2 3">
    <name type="scientific">Mordavella massiliensis</name>
    <dbReference type="NCBI Taxonomy" id="1871024"/>
    <lineage>
        <taxon>Bacteria</taxon>
        <taxon>Bacillati</taxon>
        <taxon>Bacillota</taxon>
        <taxon>Clostridia</taxon>
        <taxon>Eubacteriales</taxon>
        <taxon>Clostridiaceae</taxon>
        <taxon>Mordavella</taxon>
    </lineage>
</organism>
<keyword evidence="1" id="KW-1133">Transmembrane helix</keyword>
<protein>
    <submittedName>
        <fullName evidence="2">Uncharacterized protein</fullName>
    </submittedName>
</protein>
<gene>
    <name evidence="2" type="ORF">H6A13_05035</name>
</gene>
<keyword evidence="3" id="KW-1185">Reference proteome</keyword>
<feature type="transmembrane region" description="Helical" evidence="1">
    <location>
        <begin position="29"/>
        <end position="46"/>
    </location>
</feature>
<accession>A0A938X3R6</accession>
<name>A0A938X3R6_9CLOT</name>
<sequence length="47" mass="5266">MNLKRVVGFALFWVAVGIILALFLPNTFVEVLCVLLCILAGYNLFFC</sequence>
<dbReference type="EMBL" id="JACJLV010000011">
    <property type="protein sequence ID" value="MBM6826473.1"/>
    <property type="molecule type" value="Genomic_DNA"/>
</dbReference>
<reference evidence="2" key="1">
    <citation type="submission" date="2020-08" db="EMBL/GenBank/DDBJ databases">
        <authorList>
            <person name="Cejkova D."/>
            <person name="Kubasova T."/>
            <person name="Jahodarova E."/>
            <person name="Rychlik I."/>
        </authorList>
    </citation>
    <scope>NUCLEOTIDE SEQUENCE</scope>
    <source>
        <strain evidence="2">An420c</strain>
    </source>
</reference>
<dbReference type="Proteomes" id="UP000713880">
    <property type="component" value="Unassembled WGS sequence"/>
</dbReference>
<evidence type="ECO:0000313" key="2">
    <source>
        <dbReference type="EMBL" id="MBM6826473.1"/>
    </source>
</evidence>
<dbReference type="AlphaFoldDB" id="A0A938X3R6"/>
<reference evidence="2" key="2">
    <citation type="journal article" date="2021" name="Sci. Rep.">
        <title>The distribution of antibiotic resistance genes in chicken gut microbiota commensals.</title>
        <authorList>
            <person name="Juricova H."/>
            <person name="Matiasovicova J."/>
            <person name="Kubasova T."/>
            <person name="Cejkova D."/>
            <person name="Rychlik I."/>
        </authorList>
    </citation>
    <scope>NUCLEOTIDE SEQUENCE</scope>
    <source>
        <strain evidence="2">An420c</strain>
    </source>
</reference>
<evidence type="ECO:0000313" key="3">
    <source>
        <dbReference type="Proteomes" id="UP000713880"/>
    </source>
</evidence>
<keyword evidence="1" id="KW-0472">Membrane</keyword>
<evidence type="ECO:0000256" key="1">
    <source>
        <dbReference type="SAM" id="Phobius"/>
    </source>
</evidence>
<feature type="transmembrane region" description="Helical" evidence="1">
    <location>
        <begin position="7"/>
        <end position="23"/>
    </location>
</feature>
<comment type="caution">
    <text evidence="2">The sequence shown here is derived from an EMBL/GenBank/DDBJ whole genome shotgun (WGS) entry which is preliminary data.</text>
</comment>
<proteinExistence type="predicted"/>